<dbReference type="EMBL" id="JAGYPN010000001">
    <property type="protein sequence ID" value="MBS4221747.1"/>
    <property type="molecule type" value="Genomic_DNA"/>
</dbReference>
<dbReference type="AlphaFoldDB" id="A0A942UM12"/>
<comment type="caution">
    <text evidence="2">The sequence shown here is derived from an EMBL/GenBank/DDBJ whole genome shotgun (WGS) entry which is preliminary data.</text>
</comment>
<dbReference type="InterPro" id="IPR016181">
    <property type="entry name" value="Acyl_CoA_acyltransferase"/>
</dbReference>
<evidence type="ECO:0000313" key="3">
    <source>
        <dbReference type="Proteomes" id="UP000676456"/>
    </source>
</evidence>
<feature type="domain" description="N-acetyltransferase" evidence="1">
    <location>
        <begin position="1"/>
        <end position="93"/>
    </location>
</feature>
<organism evidence="2 3">
    <name type="scientific">Lederbergia citrea</name>
    <dbReference type="NCBI Taxonomy" id="2833581"/>
    <lineage>
        <taxon>Bacteria</taxon>
        <taxon>Bacillati</taxon>
        <taxon>Bacillota</taxon>
        <taxon>Bacilli</taxon>
        <taxon>Bacillales</taxon>
        <taxon>Bacillaceae</taxon>
        <taxon>Lederbergia</taxon>
    </lineage>
</organism>
<dbReference type="SUPFAM" id="SSF55729">
    <property type="entry name" value="Acyl-CoA N-acyltransferases (Nat)"/>
    <property type="match status" value="1"/>
</dbReference>
<protein>
    <submittedName>
        <fullName evidence="2">GNAT family N-acetyltransferase</fullName>
        <ecNumber evidence="2">2.3.1.-</ecNumber>
    </submittedName>
</protein>
<accession>A0A942UM12</accession>
<dbReference type="InterPro" id="IPR000182">
    <property type="entry name" value="GNAT_dom"/>
</dbReference>
<proteinExistence type="predicted"/>
<sequence>MVGFIMHAYEKHTTNMYLINGFIIDKNYQGRGCGRAALSEMIHWIENKFIVCKEIRHTVFEDNQVAKELYKGLGFLPTKQFFGEEEVWRLSIRC</sequence>
<reference evidence="2 3" key="1">
    <citation type="submission" date="2021-05" db="EMBL/GenBank/DDBJ databases">
        <title>Novel Bacillus species.</title>
        <authorList>
            <person name="Liu G."/>
        </authorList>
    </citation>
    <scope>NUCLEOTIDE SEQUENCE [LARGE SCALE GENOMIC DNA]</scope>
    <source>
        <strain evidence="2 3">FJAT-49682</strain>
    </source>
</reference>
<dbReference type="RefSeq" id="WP_213096748.1">
    <property type="nucleotide sequence ID" value="NZ_JAGYPN010000001.1"/>
</dbReference>
<dbReference type="EC" id="2.3.1.-" evidence="2"/>
<gene>
    <name evidence="2" type="ORF">KHA91_03095</name>
</gene>
<dbReference type="Proteomes" id="UP000676456">
    <property type="component" value="Unassembled WGS sequence"/>
</dbReference>
<keyword evidence="2" id="KW-0808">Transferase</keyword>
<evidence type="ECO:0000313" key="2">
    <source>
        <dbReference type="EMBL" id="MBS4221747.1"/>
    </source>
</evidence>
<dbReference type="PROSITE" id="PS51186">
    <property type="entry name" value="GNAT"/>
    <property type="match status" value="1"/>
</dbReference>
<name>A0A942UM12_9BACI</name>
<dbReference type="GO" id="GO:0016747">
    <property type="term" value="F:acyltransferase activity, transferring groups other than amino-acyl groups"/>
    <property type="evidence" value="ECO:0007669"/>
    <property type="project" value="InterPro"/>
</dbReference>
<dbReference type="Pfam" id="PF00583">
    <property type="entry name" value="Acetyltransf_1"/>
    <property type="match status" value="1"/>
</dbReference>
<dbReference type="Gene3D" id="3.40.630.30">
    <property type="match status" value="1"/>
</dbReference>
<keyword evidence="3" id="KW-1185">Reference proteome</keyword>
<evidence type="ECO:0000259" key="1">
    <source>
        <dbReference type="PROSITE" id="PS51186"/>
    </source>
</evidence>
<dbReference type="CDD" id="cd04301">
    <property type="entry name" value="NAT_SF"/>
    <property type="match status" value="1"/>
</dbReference>
<keyword evidence="2" id="KW-0012">Acyltransferase</keyword>